<dbReference type="Pfam" id="PF00805">
    <property type="entry name" value="Pentapeptide"/>
    <property type="match status" value="1"/>
</dbReference>
<dbReference type="EMBL" id="CAJNOQ010009322">
    <property type="protein sequence ID" value="CAF1221729.1"/>
    <property type="molecule type" value="Genomic_DNA"/>
</dbReference>
<name>A0A814XWN9_9BILA</name>
<organism evidence="2 4">
    <name type="scientific">Didymodactylos carnosus</name>
    <dbReference type="NCBI Taxonomy" id="1234261"/>
    <lineage>
        <taxon>Eukaryota</taxon>
        <taxon>Metazoa</taxon>
        <taxon>Spiralia</taxon>
        <taxon>Gnathifera</taxon>
        <taxon>Rotifera</taxon>
        <taxon>Eurotatoria</taxon>
        <taxon>Bdelloidea</taxon>
        <taxon>Philodinida</taxon>
        <taxon>Philodinidae</taxon>
        <taxon>Didymodactylos</taxon>
    </lineage>
</organism>
<dbReference type="EMBL" id="CAJOBC010009325">
    <property type="protein sequence ID" value="CAF3985026.1"/>
    <property type="molecule type" value="Genomic_DNA"/>
</dbReference>
<dbReference type="Proteomes" id="UP000681722">
    <property type="component" value="Unassembled WGS sequence"/>
</dbReference>
<keyword evidence="1" id="KW-1133">Transmembrane helix</keyword>
<comment type="caution">
    <text evidence="2">The sequence shown here is derived from an EMBL/GenBank/DDBJ whole genome shotgun (WGS) entry which is preliminary data.</text>
</comment>
<gene>
    <name evidence="2" type="ORF">GPM918_LOCUS24720</name>
    <name evidence="3" type="ORF">SRO942_LOCUS24723</name>
</gene>
<protein>
    <recommendedName>
        <fullName evidence="5">Pentapeptide repeat-containing protein</fullName>
    </recommendedName>
</protein>
<evidence type="ECO:0000256" key="1">
    <source>
        <dbReference type="SAM" id="Phobius"/>
    </source>
</evidence>
<evidence type="ECO:0000313" key="2">
    <source>
        <dbReference type="EMBL" id="CAF1221729.1"/>
    </source>
</evidence>
<accession>A0A814XWN9</accession>
<evidence type="ECO:0008006" key="5">
    <source>
        <dbReference type="Google" id="ProtNLM"/>
    </source>
</evidence>
<keyword evidence="4" id="KW-1185">Reference proteome</keyword>
<feature type="transmembrane region" description="Helical" evidence="1">
    <location>
        <begin position="37"/>
        <end position="59"/>
    </location>
</feature>
<dbReference type="Gene3D" id="2.160.20.80">
    <property type="entry name" value="E3 ubiquitin-protein ligase SopA"/>
    <property type="match status" value="1"/>
</dbReference>
<reference evidence="2" key="1">
    <citation type="submission" date="2021-02" db="EMBL/GenBank/DDBJ databases">
        <authorList>
            <person name="Nowell W R."/>
        </authorList>
    </citation>
    <scope>NUCLEOTIDE SEQUENCE</scope>
</reference>
<evidence type="ECO:0000313" key="4">
    <source>
        <dbReference type="Proteomes" id="UP000663829"/>
    </source>
</evidence>
<proteinExistence type="predicted"/>
<keyword evidence="1" id="KW-0472">Membrane</keyword>
<dbReference type="InterPro" id="IPR001646">
    <property type="entry name" value="5peptide_repeat"/>
</dbReference>
<dbReference type="OrthoDB" id="9989223at2759"/>
<dbReference type="SUPFAM" id="SSF141571">
    <property type="entry name" value="Pentapeptide repeat-like"/>
    <property type="match status" value="1"/>
</dbReference>
<sequence length="509" mass="58605">MASTNNVDNIEKTADETKQKRSWSQRFGFDDKTLWNWLQLFSSMLVPFMIGVFTIVTTLQQRQTNHLQRLSDIERNEKQHLNDLNIAQLQELQAAADQRNESVFTTYIKEMSELLGNEEHVNNSRTKKLMRVKTLTALRQLDVNRKLFLIQYLYEWDLIGQRLDDDQLPLIDLTGANLGYVNFSRITEKPRIDYDPPISLYLANVFLQNASFVNLKLGYSDFSRSNLQGANFYYSHLMYVKFIGTQLQNAHFIFDSDSVGRFIDFTKADLTNAIIDEVDLLYAYSLDGAILPNGTQIHEHFKTYLITNSPSGQYYTNCATNIDTISSNIYGWKREIGSTITLIDIILLQDYLNGKNPEQGMIGDESGHSINCVFWGGKSNTTTMKMSRIIPLGQYRKWIRCEMVSYEIRGSFAGIHGDHCLLEFTFLTEDGTSVGPFTFDTIIKYKNTTNLTQIVELHDFPPRTPLPITSVRLDLTIEKENQISVYNFGFCGGFQFIMHKKNISEYRLC</sequence>
<dbReference type="Proteomes" id="UP000663829">
    <property type="component" value="Unassembled WGS sequence"/>
</dbReference>
<keyword evidence="1" id="KW-0812">Transmembrane</keyword>
<dbReference type="AlphaFoldDB" id="A0A814XWN9"/>
<evidence type="ECO:0000313" key="3">
    <source>
        <dbReference type="EMBL" id="CAF3985026.1"/>
    </source>
</evidence>